<sequence length="737" mass="81497">MGLEQQDNPDEASTEVHPELSSRLDAFADAVLRRHNQIYECLTTFETELLHAPDSYRATPCEIRRLLSVEVLDVILPALPVAKFTPGNNGRNINGKLKKAAKAWDVDSIYVLFSIGFDYEPQGQQFFVALEQLSKALPDQFGTAIAQLCARARSRRWSTAFTARTESSLNNKYTPNFVLGDVQAVLASVRARHRAKNATARDTGNSETAAQTGAAESAPSPDLGTFQPKTPPVPPATLTREPTAEPSAPRASTATHGNTSERSTESPEIARRRSSSFDPFADPEPSPVIDRSRVPAIDKRIAEESRFGDIYDSDDDNFRQYDDAGRFWNNFEDTESPIEPTYTGSPVKEPSSSDEPDCSDNLDPRQDNTSQSAPLYKTLPSQSPKDKGEPVMAGDVAAVGMPRGIKRARREYDREHVQTLVRPETPVQAEWLDQAFEDIFSVMAPSMSYVGPSDMNTLVKPDGRPSLRIADPIWESTLTILVIELGEECWALAIIHHHRQQARSINLFDPSPSDAGFAKAQRLIDIFVERLLPKTPPERRIVQRSSTPLQDNAADNGVFIFACAMCIESLCPAEMAKPPAPSFEPLLAIARSGGEDDPFAALHVAGKHWADWYAEQQELLQTWLQEQIAVLQPAHGGVISAIDALDRVLESAERLLEGVEEELEKVNRLMDLGSDKNPDTSHAKTGFDRFTAAKKNTESILALLNNTSTGLQALLDKVRKFNQTVEQKKEMTQAVKR</sequence>
<evidence type="ECO:0000313" key="4">
    <source>
        <dbReference type="Proteomes" id="UP000652219"/>
    </source>
</evidence>
<feature type="compositionally biased region" description="Polar residues" evidence="2">
    <location>
        <begin position="367"/>
        <end position="383"/>
    </location>
</feature>
<protein>
    <submittedName>
        <fullName evidence="3">Uncharacterized protein</fullName>
    </submittedName>
</protein>
<feature type="region of interest" description="Disordered" evidence="2">
    <location>
        <begin position="195"/>
        <end position="295"/>
    </location>
</feature>
<reference evidence="3 4" key="1">
    <citation type="journal article" date="2020" name="Phytopathology">
        <title>Genome Sequence Resources of Colletotrichum truncatum, C. plurivorum, C. musicola, and C. sojae: Four Species Pathogenic to Soybean (Glycine max).</title>
        <authorList>
            <person name="Rogerio F."/>
            <person name="Boufleur T.R."/>
            <person name="Ciampi-Guillardi M."/>
            <person name="Sukno S.A."/>
            <person name="Thon M.R."/>
            <person name="Massola Junior N.S."/>
            <person name="Baroncelli R."/>
        </authorList>
    </citation>
    <scope>NUCLEOTIDE SEQUENCE [LARGE SCALE GENOMIC DNA]</scope>
    <source>
        <strain evidence="3 4">LFN0009</strain>
    </source>
</reference>
<evidence type="ECO:0000256" key="1">
    <source>
        <dbReference type="SAM" id="Coils"/>
    </source>
</evidence>
<feature type="coiled-coil region" evidence="1">
    <location>
        <begin position="642"/>
        <end position="669"/>
    </location>
</feature>
<name>A0A8H6IN26_9PEZI</name>
<evidence type="ECO:0000313" key="3">
    <source>
        <dbReference type="EMBL" id="KAF6785973.1"/>
    </source>
</evidence>
<accession>A0A8H6IN26</accession>
<keyword evidence="1" id="KW-0175">Coiled coil</keyword>
<evidence type="ECO:0000256" key="2">
    <source>
        <dbReference type="SAM" id="MobiDB-lite"/>
    </source>
</evidence>
<gene>
    <name evidence="3" type="ORF">CSOJ01_15492</name>
</gene>
<feature type="compositionally biased region" description="Basic and acidic residues" evidence="2">
    <location>
        <begin position="262"/>
        <end position="271"/>
    </location>
</feature>
<keyword evidence="4" id="KW-1185">Reference proteome</keyword>
<organism evidence="3 4">
    <name type="scientific">Colletotrichum sojae</name>
    <dbReference type="NCBI Taxonomy" id="2175907"/>
    <lineage>
        <taxon>Eukaryota</taxon>
        <taxon>Fungi</taxon>
        <taxon>Dikarya</taxon>
        <taxon>Ascomycota</taxon>
        <taxon>Pezizomycotina</taxon>
        <taxon>Sordariomycetes</taxon>
        <taxon>Hypocreomycetidae</taxon>
        <taxon>Glomerellales</taxon>
        <taxon>Glomerellaceae</taxon>
        <taxon>Colletotrichum</taxon>
        <taxon>Colletotrichum orchidearum species complex</taxon>
    </lineage>
</organism>
<feature type="compositionally biased region" description="Polar residues" evidence="2">
    <location>
        <begin position="250"/>
        <end position="261"/>
    </location>
</feature>
<dbReference type="EMBL" id="WIGN01000662">
    <property type="protein sequence ID" value="KAF6785973.1"/>
    <property type="molecule type" value="Genomic_DNA"/>
</dbReference>
<feature type="region of interest" description="Disordered" evidence="2">
    <location>
        <begin position="330"/>
        <end position="393"/>
    </location>
</feature>
<proteinExistence type="predicted"/>
<comment type="caution">
    <text evidence="3">The sequence shown here is derived from an EMBL/GenBank/DDBJ whole genome shotgun (WGS) entry which is preliminary data.</text>
</comment>
<feature type="compositionally biased region" description="Polar residues" evidence="2">
    <location>
        <begin position="200"/>
        <end position="211"/>
    </location>
</feature>
<dbReference type="AlphaFoldDB" id="A0A8H6IN26"/>
<dbReference type="Proteomes" id="UP000652219">
    <property type="component" value="Unassembled WGS sequence"/>
</dbReference>